<comment type="function">
    <text evidence="11 15">F(1)F(0) ATP synthase produces ATP from ADP in the presence of a proton or sodium gradient. F-type ATPases consist of two structural domains, F(1) containing the extramembraneous catalytic core and F(0) containing the membrane proton channel, linked together by a central stalk and a peripheral stalk. During catalysis, ATP synthesis in the catalytic domain of F(1) is coupled via a rotary mechanism of the central stalk subunits to proton translocation.</text>
</comment>
<keyword evidence="10 15" id="KW-0066">ATP synthesis</keyword>
<evidence type="ECO:0000256" key="7">
    <source>
        <dbReference type="ARBA" id="ARBA00022989"/>
    </source>
</evidence>
<dbReference type="NCBIfam" id="TIGR01144">
    <property type="entry name" value="ATP_synt_b"/>
    <property type="match status" value="1"/>
</dbReference>
<keyword evidence="7 15" id="KW-1133">Transmembrane helix</keyword>
<dbReference type="InterPro" id="IPR005864">
    <property type="entry name" value="ATP_synth_F0_bsu_bac"/>
</dbReference>
<evidence type="ECO:0000256" key="6">
    <source>
        <dbReference type="ARBA" id="ARBA00022781"/>
    </source>
</evidence>
<dbReference type="GO" id="GO:0046961">
    <property type="term" value="F:proton-transporting ATPase activity, rotational mechanism"/>
    <property type="evidence" value="ECO:0007669"/>
    <property type="project" value="TreeGrafter"/>
</dbReference>
<evidence type="ECO:0000256" key="16">
    <source>
        <dbReference type="RuleBase" id="RU003848"/>
    </source>
</evidence>
<dbReference type="InterPro" id="IPR028987">
    <property type="entry name" value="ATP_synth_B-like_membr_sf"/>
</dbReference>
<dbReference type="GO" id="GO:0012505">
    <property type="term" value="C:endomembrane system"/>
    <property type="evidence" value="ECO:0007669"/>
    <property type="project" value="UniProtKB-SubCell"/>
</dbReference>
<comment type="similarity">
    <text evidence="1 15 16">Belongs to the ATPase B chain family.</text>
</comment>
<dbReference type="GO" id="GO:0016787">
    <property type="term" value="F:hydrolase activity"/>
    <property type="evidence" value="ECO:0007669"/>
    <property type="project" value="UniProtKB-KW"/>
</dbReference>
<sequence>MNLLEPKAGLMFWTLIIFALLFVVLAKFAFKPLFAAVEAREKALEDAIEGAKRDRAEAEAALAQQRAQLEAARTEAQGIIAESRATAEKMRTDLLAQTKHQQEEMIEQARRAIEGEKASAIAELRREAVDLAIAGASRVIEQNLDSAGNRQIVESFLASLDGKAAR</sequence>
<evidence type="ECO:0000256" key="1">
    <source>
        <dbReference type="ARBA" id="ARBA00005513"/>
    </source>
</evidence>
<feature type="transmembrane region" description="Helical" evidence="15">
    <location>
        <begin position="12"/>
        <end position="30"/>
    </location>
</feature>
<dbReference type="HAMAP" id="MF_01398">
    <property type="entry name" value="ATP_synth_b_bprime"/>
    <property type="match status" value="1"/>
</dbReference>
<dbReference type="eggNOG" id="COG0711">
    <property type="taxonomic scope" value="Bacteria"/>
</dbReference>
<dbReference type="AlphaFoldDB" id="C1ABC4"/>
<evidence type="ECO:0000256" key="14">
    <source>
        <dbReference type="ARBA" id="ARBA00037847"/>
    </source>
</evidence>
<dbReference type="HOGENOM" id="CLU_079215_4_1_0"/>
<dbReference type="STRING" id="379066.GAU_2488"/>
<dbReference type="EMBL" id="AP009153">
    <property type="protein sequence ID" value="BAH39530.1"/>
    <property type="molecule type" value="Genomic_DNA"/>
</dbReference>
<evidence type="ECO:0000256" key="12">
    <source>
        <dbReference type="ARBA" id="ARBA00025614"/>
    </source>
</evidence>
<evidence type="ECO:0000256" key="5">
    <source>
        <dbReference type="ARBA" id="ARBA00022692"/>
    </source>
</evidence>
<evidence type="ECO:0000256" key="17">
    <source>
        <dbReference type="SAM" id="Coils"/>
    </source>
</evidence>
<dbReference type="GO" id="GO:0045259">
    <property type="term" value="C:proton-transporting ATP synthase complex"/>
    <property type="evidence" value="ECO:0007669"/>
    <property type="project" value="UniProtKB-KW"/>
</dbReference>
<comment type="subunit">
    <text evidence="15">F-type ATPases have 2 components, F(1) - the catalytic core - and F(0) - the membrane proton channel. F(1) has five subunits: alpha(3), beta(3), gamma(1), delta(1), epsilon(1). F(0) has three main subunits: a(1), b(2) and c(10-14). The alpha and beta chains form an alternating ring which encloses part of the gamma chain. F(1) is attached to F(0) by a central stalk formed by the gamma and epsilon chains, while a peripheral stalk is formed by the delta and b chains.</text>
</comment>
<dbReference type="KEGG" id="gau:GAU_2488"/>
<evidence type="ECO:0000256" key="15">
    <source>
        <dbReference type="HAMAP-Rule" id="MF_01398"/>
    </source>
</evidence>
<evidence type="ECO:0000256" key="9">
    <source>
        <dbReference type="ARBA" id="ARBA00023136"/>
    </source>
</evidence>
<evidence type="ECO:0000256" key="4">
    <source>
        <dbReference type="ARBA" id="ARBA00022547"/>
    </source>
</evidence>
<dbReference type="CDD" id="cd06503">
    <property type="entry name" value="ATP-synt_Fo_b"/>
    <property type="match status" value="1"/>
</dbReference>
<keyword evidence="17" id="KW-0175">Coiled coil</keyword>
<accession>C1ABC4</accession>
<keyword evidence="8 15" id="KW-0406">Ion transport</keyword>
<evidence type="ECO:0000256" key="13">
    <source>
        <dbReference type="ARBA" id="ARBA00026054"/>
    </source>
</evidence>
<dbReference type="PANTHER" id="PTHR33445">
    <property type="entry name" value="ATP SYNTHASE SUBUNIT B', CHLOROPLASTIC"/>
    <property type="match status" value="1"/>
</dbReference>
<dbReference type="InterPro" id="IPR002146">
    <property type="entry name" value="ATP_synth_b/b'su_bac/chlpt"/>
</dbReference>
<keyword evidence="5 15" id="KW-0812">Transmembrane</keyword>
<name>C1ABC4_GEMAT</name>
<proteinExistence type="inferred from homology"/>
<evidence type="ECO:0000256" key="10">
    <source>
        <dbReference type="ARBA" id="ARBA00023310"/>
    </source>
</evidence>
<keyword evidence="4 15" id="KW-0138">CF(0)</keyword>
<dbReference type="PANTHER" id="PTHR33445:SF1">
    <property type="entry name" value="ATP SYNTHASE SUBUNIT B"/>
    <property type="match status" value="1"/>
</dbReference>
<gene>
    <name evidence="15 18" type="primary">atpF</name>
    <name evidence="18" type="ordered locus">GAU_2488</name>
</gene>
<evidence type="ECO:0000256" key="2">
    <source>
        <dbReference type="ARBA" id="ARBA00022448"/>
    </source>
</evidence>
<dbReference type="SUPFAM" id="SSF81573">
    <property type="entry name" value="F1F0 ATP synthase subunit B, membrane domain"/>
    <property type="match status" value="1"/>
</dbReference>
<dbReference type="InterPro" id="IPR050059">
    <property type="entry name" value="ATP_synthase_B_chain"/>
</dbReference>
<organism evidence="18 19">
    <name type="scientific">Gemmatimonas aurantiaca (strain DSM 14586 / JCM 11422 / NBRC 100505 / T-27)</name>
    <dbReference type="NCBI Taxonomy" id="379066"/>
    <lineage>
        <taxon>Bacteria</taxon>
        <taxon>Pseudomonadati</taxon>
        <taxon>Gemmatimonadota</taxon>
        <taxon>Gemmatimonadia</taxon>
        <taxon>Gemmatimonadales</taxon>
        <taxon>Gemmatimonadaceae</taxon>
        <taxon>Gemmatimonas</taxon>
    </lineage>
</organism>
<keyword evidence="15" id="KW-0997">Cell inner membrane</keyword>
<reference evidence="19" key="1">
    <citation type="submission" date="2006-03" db="EMBL/GenBank/DDBJ databases">
        <title>Complete genome sequence of Gemmatimonas aurantiaca T-27 that represents a novel phylum Gemmatimonadetes.</title>
        <authorList>
            <person name="Takasaki K."/>
            <person name="Ichikawa N."/>
            <person name="Miura H."/>
            <person name="Matsushita S."/>
            <person name="Watanabe Y."/>
            <person name="Oguchi A."/>
            <person name="Ankai A."/>
            <person name="Yashiro I."/>
            <person name="Takahashi M."/>
            <person name="Terui Y."/>
            <person name="Fukui S."/>
            <person name="Yokoyama H."/>
            <person name="Tanikawa S."/>
            <person name="Hanada S."/>
            <person name="Kamagata Y."/>
            <person name="Fujita N."/>
        </authorList>
    </citation>
    <scope>NUCLEOTIDE SEQUENCE [LARGE SCALE GENOMIC DNA]</scope>
    <source>
        <strain evidence="19">T-27 / DSM 14586 / JCM 11422 / NBRC 100505</strain>
    </source>
</reference>
<evidence type="ECO:0000256" key="11">
    <source>
        <dbReference type="ARBA" id="ARBA00025198"/>
    </source>
</evidence>
<protein>
    <recommendedName>
        <fullName evidence="15">ATP synthase subunit b</fullName>
    </recommendedName>
    <alternativeName>
        <fullName evidence="15">ATP synthase F(0) sector subunit b</fullName>
    </alternativeName>
    <alternativeName>
        <fullName evidence="15">ATPase subunit I</fullName>
    </alternativeName>
    <alternativeName>
        <fullName evidence="15">F-type ATPase subunit b</fullName>
        <shortName evidence="15">F-ATPase subunit b</shortName>
    </alternativeName>
</protein>
<keyword evidence="3 15" id="KW-1003">Cell membrane</keyword>
<comment type="function">
    <text evidence="12">Component of the F(0) channel, it forms part of the peripheral stalk, linking F(1) to F(0). The b'-subunit is a diverged and duplicated form of b found in plants and photosynthetic bacteria.</text>
</comment>
<keyword evidence="18" id="KW-0378">Hydrolase</keyword>
<feature type="coiled-coil region" evidence="17">
    <location>
        <begin position="34"/>
        <end position="119"/>
    </location>
</feature>
<keyword evidence="9 15" id="KW-0472">Membrane</keyword>
<keyword evidence="6 15" id="KW-0375">Hydrogen ion transport</keyword>
<dbReference type="Pfam" id="PF00430">
    <property type="entry name" value="ATP-synt_B"/>
    <property type="match status" value="1"/>
</dbReference>
<evidence type="ECO:0000313" key="18">
    <source>
        <dbReference type="EMBL" id="BAH39530.1"/>
    </source>
</evidence>
<comment type="subcellular location">
    <subcellularLocation>
        <location evidence="15">Cell inner membrane</location>
        <topology evidence="15">Single-pass membrane protein</topology>
    </subcellularLocation>
    <subcellularLocation>
        <location evidence="14">Endomembrane system</location>
        <topology evidence="14">Single-pass membrane protein</topology>
    </subcellularLocation>
</comment>
<dbReference type="GO" id="GO:0005886">
    <property type="term" value="C:plasma membrane"/>
    <property type="evidence" value="ECO:0007669"/>
    <property type="project" value="UniProtKB-SubCell"/>
</dbReference>
<dbReference type="GO" id="GO:0046933">
    <property type="term" value="F:proton-transporting ATP synthase activity, rotational mechanism"/>
    <property type="evidence" value="ECO:0007669"/>
    <property type="project" value="UniProtKB-UniRule"/>
</dbReference>
<evidence type="ECO:0000256" key="8">
    <source>
        <dbReference type="ARBA" id="ARBA00023065"/>
    </source>
</evidence>
<comment type="subunit">
    <text evidence="13">F-type ATPases have 2 components, F(1) - the catalytic core - and F(0) - the membrane proton channel. F(1) has five subunits: alpha(3), beta(3), gamma(1), delta(1), epsilon(1). F(0) has four main subunits: a(1), b(2) and c(10-14). The alpha and beta chains form an alternating ring which encloses part of the gamma chain. F(1) is attached to F(0) by a central stalk formed by the gamma and epsilon chains, while a peripheral stalk is formed by the delta and b chains.</text>
</comment>
<evidence type="ECO:0000256" key="3">
    <source>
        <dbReference type="ARBA" id="ARBA00022475"/>
    </source>
</evidence>
<keyword evidence="2 15" id="KW-0813">Transport</keyword>
<dbReference type="Proteomes" id="UP000002209">
    <property type="component" value="Chromosome"/>
</dbReference>
<evidence type="ECO:0000313" key="19">
    <source>
        <dbReference type="Proteomes" id="UP000002209"/>
    </source>
</evidence>
<keyword evidence="19" id="KW-1185">Reference proteome</keyword>